<evidence type="ECO:0000313" key="2">
    <source>
        <dbReference type="EMBL" id="OAJ61692.1"/>
    </source>
</evidence>
<dbReference type="AlphaFoldDB" id="A0A1A9NF04"/>
<gene>
    <name evidence="2" type="ORF">A6V36_23350</name>
    <name evidence="3" type="ORF">A6V37_15105</name>
</gene>
<dbReference type="EMBL" id="LXKA01000044">
    <property type="protein sequence ID" value="OAJ65291.1"/>
    <property type="molecule type" value="Genomic_DNA"/>
</dbReference>
<reference evidence="4 5" key="1">
    <citation type="submission" date="2016-04" db="EMBL/GenBank/DDBJ databases">
        <title>Reclassification of Paraburkholderia panaciterrae (Farh et al. 2015) Dobritsa &amp; Samadpour 2016 as a later homotypic synonym of Paraburkholderia ginsengiterrae (Farh et al. 2015) Dobritsa &amp; Samadpour 2016.</title>
        <authorList>
            <person name="Dobritsa A.P."/>
            <person name="Kutumbaka K."/>
            <person name="Samadpour M."/>
        </authorList>
    </citation>
    <scope>NUCLEOTIDE SEQUENCE [LARGE SCALE GENOMIC DNA]</scope>
    <source>
        <strain evidence="3 5">DCY85</strain>
        <strain evidence="2 4">DCY85-1</strain>
    </source>
</reference>
<keyword evidence="1" id="KW-0812">Transmembrane</keyword>
<proteinExistence type="predicted"/>
<dbReference type="Pfam" id="PF07235">
    <property type="entry name" value="DUF1427"/>
    <property type="match status" value="1"/>
</dbReference>
<dbReference type="InterPro" id="IPR009872">
    <property type="entry name" value="DUF1427"/>
</dbReference>
<keyword evidence="1" id="KW-0472">Membrane</keyword>
<accession>A0A1A9NF04</accession>
<evidence type="ECO:0000313" key="5">
    <source>
        <dbReference type="Proteomes" id="UP000078116"/>
    </source>
</evidence>
<evidence type="ECO:0000256" key="1">
    <source>
        <dbReference type="SAM" id="Phobius"/>
    </source>
</evidence>
<keyword evidence="1" id="KW-1133">Transmembrane helix</keyword>
<dbReference type="EMBL" id="LXJZ01000081">
    <property type="protein sequence ID" value="OAJ61692.1"/>
    <property type="molecule type" value="Genomic_DNA"/>
</dbReference>
<keyword evidence="4" id="KW-1185">Reference proteome</keyword>
<dbReference type="NCBIfam" id="TIGR03510">
    <property type="entry name" value="XapX"/>
    <property type="match status" value="1"/>
</dbReference>
<sequence length="91" mass="9390">MKPYLFSFLAGILAGIVYSAIGVQSPAPPTVALAGLLGILAGEQILPVARRMLLGVKLKAAWSEAKCSQHMFGPLPGGHVADAAAKDKHPS</sequence>
<feature type="transmembrane region" description="Helical" evidence="1">
    <location>
        <begin position="29"/>
        <end position="49"/>
    </location>
</feature>
<protein>
    <submittedName>
        <fullName evidence="3">XapX domain-containing protein</fullName>
    </submittedName>
</protein>
<comment type="caution">
    <text evidence="3">The sequence shown here is derived from an EMBL/GenBank/DDBJ whole genome shotgun (WGS) entry which is preliminary data.</text>
</comment>
<dbReference type="InterPro" id="IPR020017">
    <property type="entry name" value="XapX_domain"/>
</dbReference>
<name>A0A1A9NF04_9BURK</name>
<dbReference type="OrthoDB" id="4302993at2"/>
<dbReference type="STRING" id="1462993.A6V36_23350"/>
<organism evidence="3 5">
    <name type="scientific">Paraburkholderia ginsengiterrae</name>
    <dbReference type="NCBI Taxonomy" id="1462993"/>
    <lineage>
        <taxon>Bacteria</taxon>
        <taxon>Pseudomonadati</taxon>
        <taxon>Pseudomonadota</taxon>
        <taxon>Betaproteobacteria</taxon>
        <taxon>Burkholderiales</taxon>
        <taxon>Burkholderiaceae</taxon>
        <taxon>Paraburkholderia</taxon>
    </lineage>
</organism>
<dbReference type="RefSeq" id="WP_064266148.1">
    <property type="nucleotide sequence ID" value="NZ_LXJZ01000081.1"/>
</dbReference>
<evidence type="ECO:0000313" key="3">
    <source>
        <dbReference type="EMBL" id="OAJ65291.1"/>
    </source>
</evidence>
<evidence type="ECO:0000313" key="4">
    <source>
        <dbReference type="Proteomes" id="UP000077961"/>
    </source>
</evidence>
<dbReference type="Proteomes" id="UP000078116">
    <property type="component" value="Unassembled WGS sequence"/>
</dbReference>
<dbReference type="Proteomes" id="UP000077961">
    <property type="component" value="Unassembled WGS sequence"/>
</dbReference>